<dbReference type="GO" id="GO:0051537">
    <property type="term" value="F:2 iron, 2 sulfur cluster binding"/>
    <property type="evidence" value="ECO:0007669"/>
    <property type="project" value="TreeGrafter"/>
</dbReference>
<feature type="compositionally biased region" description="Pro residues" evidence="2">
    <location>
        <begin position="129"/>
        <end position="139"/>
    </location>
</feature>
<evidence type="ECO:0000313" key="3">
    <source>
        <dbReference type="EMBL" id="GIF05954.1"/>
    </source>
</evidence>
<keyword evidence="1" id="KW-0479">Metal-binding</keyword>
<gene>
    <name evidence="3" type="ORF">Asi03nite_34920</name>
</gene>
<dbReference type="PANTHER" id="PTHR22976">
    <property type="entry name" value="BIOTIN SYNTHASE"/>
    <property type="match status" value="1"/>
</dbReference>
<protein>
    <submittedName>
        <fullName evidence="3">Uncharacterized protein</fullName>
    </submittedName>
</protein>
<dbReference type="InterPro" id="IPR058240">
    <property type="entry name" value="rSAM_sf"/>
</dbReference>
<comment type="caution">
    <text evidence="3">The sequence shown here is derived from an EMBL/GenBank/DDBJ whole genome shotgun (WGS) entry which is preliminary data.</text>
</comment>
<feature type="region of interest" description="Disordered" evidence="2">
    <location>
        <begin position="93"/>
        <end position="158"/>
    </location>
</feature>
<dbReference type="GO" id="GO:0009102">
    <property type="term" value="P:biotin biosynthetic process"/>
    <property type="evidence" value="ECO:0007669"/>
    <property type="project" value="InterPro"/>
</dbReference>
<organism evidence="3 4">
    <name type="scientific">Actinoplanes siamensis</name>
    <dbReference type="NCBI Taxonomy" id="1223317"/>
    <lineage>
        <taxon>Bacteria</taxon>
        <taxon>Bacillati</taxon>
        <taxon>Actinomycetota</taxon>
        <taxon>Actinomycetes</taxon>
        <taxon>Micromonosporales</taxon>
        <taxon>Micromonosporaceae</taxon>
        <taxon>Actinoplanes</taxon>
    </lineage>
</organism>
<name>A0A919N7Y9_9ACTN</name>
<feature type="compositionally biased region" description="Basic and acidic residues" evidence="2">
    <location>
        <begin position="146"/>
        <end position="158"/>
    </location>
</feature>
<evidence type="ECO:0000256" key="1">
    <source>
        <dbReference type="ARBA" id="ARBA00022485"/>
    </source>
</evidence>
<dbReference type="InterPro" id="IPR002684">
    <property type="entry name" value="Biotin_synth/BioAB"/>
</dbReference>
<accession>A0A919N7Y9</accession>
<sequence>MKWCGREVEAEAEGIVSLRAGGCPEDCHSCSRPALFASGTCRSLFPHVVTTHSWEGHWSALTVVREPGGEVCGGGIPGQGETVEQRAEFAAQPAELDPHEVPPNVLDPRPGTPLGDRTACAPAREPEPPRFSPGLPPPDVGAGRAGRVDGDPRRARGR</sequence>
<proteinExistence type="predicted"/>
<keyword evidence="1" id="KW-0004">4Fe-4S</keyword>
<evidence type="ECO:0000256" key="2">
    <source>
        <dbReference type="SAM" id="MobiDB-lite"/>
    </source>
</evidence>
<dbReference type="PANTHER" id="PTHR22976:SF2">
    <property type="entry name" value="BIOTIN SYNTHASE, MITOCHONDRIAL"/>
    <property type="match status" value="1"/>
</dbReference>
<dbReference type="Gene3D" id="3.20.20.70">
    <property type="entry name" value="Aldolase class I"/>
    <property type="match status" value="1"/>
</dbReference>
<keyword evidence="1" id="KW-0408">Iron</keyword>
<dbReference type="Proteomes" id="UP000629619">
    <property type="component" value="Unassembled WGS sequence"/>
</dbReference>
<dbReference type="InterPro" id="IPR013785">
    <property type="entry name" value="Aldolase_TIM"/>
</dbReference>
<dbReference type="SUPFAM" id="SSF102114">
    <property type="entry name" value="Radical SAM enzymes"/>
    <property type="match status" value="1"/>
</dbReference>
<dbReference type="AlphaFoldDB" id="A0A919N7Y9"/>
<keyword evidence="4" id="KW-1185">Reference proteome</keyword>
<dbReference type="GO" id="GO:0004076">
    <property type="term" value="F:biotin synthase activity"/>
    <property type="evidence" value="ECO:0007669"/>
    <property type="project" value="InterPro"/>
</dbReference>
<reference evidence="3" key="1">
    <citation type="submission" date="2021-01" db="EMBL/GenBank/DDBJ databases">
        <title>Whole genome shotgun sequence of Actinoplanes siamensis NBRC 109076.</title>
        <authorList>
            <person name="Komaki H."/>
            <person name="Tamura T."/>
        </authorList>
    </citation>
    <scope>NUCLEOTIDE SEQUENCE</scope>
    <source>
        <strain evidence="3">NBRC 109076</strain>
    </source>
</reference>
<keyword evidence="1" id="KW-0411">Iron-sulfur</keyword>
<dbReference type="GO" id="GO:0051539">
    <property type="term" value="F:4 iron, 4 sulfur cluster binding"/>
    <property type="evidence" value="ECO:0007669"/>
    <property type="project" value="UniProtKB-KW"/>
</dbReference>
<dbReference type="EMBL" id="BOMW01000032">
    <property type="protein sequence ID" value="GIF05954.1"/>
    <property type="molecule type" value="Genomic_DNA"/>
</dbReference>
<evidence type="ECO:0000313" key="4">
    <source>
        <dbReference type="Proteomes" id="UP000629619"/>
    </source>
</evidence>